<dbReference type="EMBL" id="WHUG01000001">
    <property type="protein sequence ID" value="MQA36783.1"/>
    <property type="molecule type" value="Genomic_DNA"/>
</dbReference>
<evidence type="ECO:0000259" key="1">
    <source>
        <dbReference type="Pfam" id="PF13503"/>
    </source>
</evidence>
<evidence type="ECO:0000313" key="2">
    <source>
        <dbReference type="EMBL" id="MQA36783.1"/>
    </source>
</evidence>
<protein>
    <submittedName>
        <fullName evidence="2">DUF4123 domain-containing protein</fullName>
    </submittedName>
</protein>
<dbReference type="Proteomes" id="UP000440498">
    <property type="component" value="Unassembled WGS sequence"/>
</dbReference>
<dbReference type="AlphaFoldDB" id="A0A6A7MUZ3"/>
<evidence type="ECO:0000313" key="3">
    <source>
        <dbReference type="Proteomes" id="UP000440498"/>
    </source>
</evidence>
<accession>A0A6A7MUZ3</accession>
<dbReference type="RefSeq" id="WP_152836154.1">
    <property type="nucleotide sequence ID" value="NZ_WHUG01000001.1"/>
</dbReference>
<name>A0A6A7MUZ3_9BURK</name>
<feature type="domain" description="DUF4123" evidence="1">
    <location>
        <begin position="32"/>
        <end position="143"/>
    </location>
</feature>
<comment type="caution">
    <text evidence="2">The sequence shown here is derived from an EMBL/GenBank/DDBJ whole genome shotgun (WGS) entry which is preliminary data.</text>
</comment>
<reference evidence="2 3" key="1">
    <citation type="submission" date="2019-10" db="EMBL/GenBank/DDBJ databases">
        <title>Two novel species isolated from a subtropical stream in China.</title>
        <authorList>
            <person name="Lu H."/>
        </authorList>
    </citation>
    <scope>NUCLEOTIDE SEQUENCE [LARGE SCALE GENOMIC DNA]</scope>
    <source>
        <strain evidence="2 3">FT29W</strain>
    </source>
</reference>
<proteinExistence type="predicted"/>
<organism evidence="2 3">
    <name type="scientific">Rugamonas aquatica</name>
    <dbReference type="NCBI Taxonomy" id="2743357"/>
    <lineage>
        <taxon>Bacteria</taxon>
        <taxon>Pseudomonadati</taxon>
        <taxon>Pseudomonadota</taxon>
        <taxon>Betaproteobacteria</taxon>
        <taxon>Burkholderiales</taxon>
        <taxon>Oxalobacteraceae</taxon>
        <taxon>Telluria group</taxon>
        <taxon>Rugamonas</taxon>
    </lineage>
</organism>
<dbReference type="Pfam" id="PF13503">
    <property type="entry name" value="DUF4123"/>
    <property type="match status" value="1"/>
</dbReference>
<gene>
    <name evidence="2" type="ORF">GEV02_01365</name>
</gene>
<dbReference type="InterPro" id="IPR025391">
    <property type="entry name" value="DUF4123"/>
</dbReference>
<keyword evidence="3" id="KW-1185">Reference proteome</keyword>
<sequence length="288" mass="33280">MYFALEPCNPTAIRSELMRRIERSPDWNWMALVDGAFDFGGKKRLVYSDSIKLFDCEMLQEIVEASPYIIRLSSNNLELIHSEIISLSKHRHDRPMLSFFSSKYSAVEIAERWRKFLNASSPDGLELILRFSDTRVLEYLPNCLQLNNWSGITNLIEEWMYINRNGEIEDVNVSKDVHVGSEKFLLSEFEFNALVESSEPDCLISILHRDYPEVVPNVGRNIFYNKVEELYKFSKINGIENFHDIVSMVLFGLISAIEVEKNDDVAKLLNEGKWVPGSLIDSLDEILK</sequence>